<dbReference type="PANTHER" id="PTHR24110:SF3">
    <property type="entry name" value="CENTROSOMAL PROTEIN OF 78 KDA"/>
    <property type="match status" value="1"/>
</dbReference>
<organism evidence="1 2">
    <name type="scientific">Pseudocohnilembus persalinus</name>
    <name type="common">Ciliate</name>
    <dbReference type="NCBI Taxonomy" id="266149"/>
    <lineage>
        <taxon>Eukaryota</taxon>
        <taxon>Sar</taxon>
        <taxon>Alveolata</taxon>
        <taxon>Ciliophora</taxon>
        <taxon>Intramacronucleata</taxon>
        <taxon>Oligohymenophorea</taxon>
        <taxon>Scuticociliatia</taxon>
        <taxon>Philasterida</taxon>
        <taxon>Pseudocohnilembidae</taxon>
        <taxon>Pseudocohnilembus</taxon>
    </lineage>
</organism>
<gene>
    <name evidence="1" type="ORF">PPERSA_10467</name>
</gene>
<dbReference type="EMBL" id="LDAU01000028">
    <property type="protein sequence ID" value="KRX10368.1"/>
    <property type="molecule type" value="Genomic_DNA"/>
</dbReference>
<dbReference type="InterPro" id="IPR032675">
    <property type="entry name" value="LRR_dom_sf"/>
</dbReference>
<dbReference type="SUPFAM" id="SSF52047">
    <property type="entry name" value="RNI-like"/>
    <property type="match status" value="1"/>
</dbReference>
<reference evidence="1 2" key="1">
    <citation type="journal article" date="2015" name="Sci. Rep.">
        <title>Genome of the facultative scuticociliatosis pathogen Pseudocohnilembus persalinus provides insight into its virulence through horizontal gene transfer.</title>
        <authorList>
            <person name="Xiong J."/>
            <person name="Wang G."/>
            <person name="Cheng J."/>
            <person name="Tian M."/>
            <person name="Pan X."/>
            <person name="Warren A."/>
            <person name="Jiang C."/>
            <person name="Yuan D."/>
            <person name="Miao W."/>
        </authorList>
    </citation>
    <scope>NUCLEOTIDE SEQUENCE [LARGE SCALE GENOMIC DNA]</scope>
    <source>
        <strain evidence="1">36N120E</strain>
    </source>
</reference>
<protein>
    <submittedName>
        <fullName evidence="1">Uncharacterized protein</fullName>
    </submittedName>
</protein>
<accession>A0A0V0R7M1</accession>
<name>A0A0V0R7M1_PSEPJ</name>
<dbReference type="OrthoDB" id="296749at2759"/>
<keyword evidence="2" id="KW-1185">Reference proteome</keyword>
<dbReference type="PANTHER" id="PTHR24110">
    <property type="entry name" value="CENTROSOMAL PROTEIN OF 78 KDA"/>
    <property type="match status" value="1"/>
</dbReference>
<sequence>MSLENWNLVSDVIKNNKLLSVLRINNCQLNQEKLSIILKSIKDCKYLKILDLGYNQLDDKSYDMINVIIKSQLYGKENQMFLAHLRTYPMKIGQDEIENNNLNMEVDKNENFIKQQGISQLILRNNKLENKSAINIASQIKMGCQIENLDLNGF</sequence>
<dbReference type="Gene3D" id="3.80.10.10">
    <property type="entry name" value="Ribonuclease Inhibitor"/>
    <property type="match status" value="1"/>
</dbReference>
<comment type="caution">
    <text evidence="1">The sequence shown here is derived from an EMBL/GenBank/DDBJ whole genome shotgun (WGS) entry which is preliminary data.</text>
</comment>
<dbReference type="AlphaFoldDB" id="A0A0V0R7M1"/>
<evidence type="ECO:0000313" key="1">
    <source>
        <dbReference type="EMBL" id="KRX10368.1"/>
    </source>
</evidence>
<dbReference type="Proteomes" id="UP000054937">
    <property type="component" value="Unassembled WGS sequence"/>
</dbReference>
<evidence type="ECO:0000313" key="2">
    <source>
        <dbReference type="Proteomes" id="UP000054937"/>
    </source>
</evidence>
<proteinExistence type="predicted"/>
<dbReference type="InParanoid" id="A0A0V0R7M1"/>